<dbReference type="RefSeq" id="WP_136941507.1">
    <property type="nucleotide sequence ID" value="NZ_SWKR01000001.1"/>
</dbReference>
<dbReference type="InterPro" id="IPR036942">
    <property type="entry name" value="Beta-barrel_TonB_sf"/>
</dbReference>
<evidence type="ECO:0000256" key="5">
    <source>
        <dbReference type="ARBA" id="ARBA00022692"/>
    </source>
</evidence>
<keyword evidence="16" id="KW-1185">Reference proteome</keyword>
<keyword evidence="5 10" id="KW-0812">Transmembrane</keyword>
<evidence type="ECO:0000256" key="2">
    <source>
        <dbReference type="ARBA" id="ARBA00009810"/>
    </source>
</evidence>
<evidence type="ECO:0000256" key="1">
    <source>
        <dbReference type="ARBA" id="ARBA00004571"/>
    </source>
</evidence>
<accession>A0A4U1L813</accession>
<keyword evidence="12" id="KW-0732">Signal</keyword>
<keyword evidence="8 15" id="KW-0675">Receptor</keyword>
<feature type="chain" id="PRO_5020208324" evidence="12">
    <location>
        <begin position="25"/>
        <end position="704"/>
    </location>
</feature>
<keyword evidence="4 10" id="KW-1134">Transmembrane beta strand</keyword>
<evidence type="ECO:0000256" key="3">
    <source>
        <dbReference type="ARBA" id="ARBA00022448"/>
    </source>
</evidence>
<evidence type="ECO:0000256" key="11">
    <source>
        <dbReference type="RuleBase" id="RU003357"/>
    </source>
</evidence>
<evidence type="ECO:0000259" key="14">
    <source>
        <dbReference type="Pfam" id="PF07715"/>
    </source>
</evidence>
<keyword evidence="7 10" id="KW-0472">Membrane</keyword>
<evidence type="ECO:0000256" key="10">
    <source>
        <dbReference type="PROSITE-ProRule" id="PRU01360"/>
    </source>
</evidence>
<evidence type="ECO:0000256" key="4">
    <source>
        <dbReference type="ARBA" id="ARBA00022452"/>
    </source>
</evidence>
<comment type="caution">
    <text evidence="15">The sequence shown here is derived from an EMBL/GenBank/DDBJ whole genome shotgun (WGS) entry which is preliminary data.</text>
</comment>
<evidence type="ECO:0000313" key="15">
    <source>
        <dbReference type="EMBL" id="TKD53087.1"/>
    </source>
</evidence>
<dbReference type="SUPFAM" id="SSF56935">
    <property type="entry name" value="Porins"/>
    <property type="match status" value="1"/>
</dbReference>
<dbReference type="InterPro" id="IPR000531">
    <property type="entry name" value="Beta-barrel_TonB"/>
</dbReference>
<dbReference type="GO" id="GO:0015891">
    <property type="term" value="P:siderophore transport"/>
    <property type="evidence" value="ECO:0007669"/>
    <property type="project" value="InterPro"/>
</dbReference>
<dbReference type="InterPro" id="IPR037066">
    <property type="entry name" value="Plug_dom_sf"/>
</dbReference>
<evidence type="ECO:0000256" key="9">
    <source>
        <dbReference type="ARBA" id="ARBA00023237"/>
    </source>
</evidence>
<dbReference type="Gene3D" id="2.40.170.20">
    <property type="entry name" value="TonB-dependent receptor, beta-barrel domain"/>
    <property type="match status" value="1"/>
</dbReference>
<evidence type="ECO:0000256" key="8">
    <source>
        <dbReference type="ARBA" id="ARBA00023170"/>
    </source>
</evidence>
<keyword evidence="6 11" id="KW-0798">TonB box</keyword>
<dbReference type="InterPro" id="IPR010105">
    <property type="entry name" value="TonB_sidphr_rcpt"/>
</dbReference>
<dbReference type="CDD" id="cd01347">
    <property type="entry name" value="ligand_gated_channel"/>
    <property type="match status" value="1"/>
</dbReference>
<dbReference type="Gene3D" id="2.170.130.10">
    <property type="entry name" value="TonB-dependent receptor, plug domain"/>
    <property type="match status" value="1"/>
</dbReference>
<dbReference type="OrthoDB" id="9760333at2"/>
<dbReference type="GO" id="GO:0009279">
    <property type="term" value="C:cell outer membrane"/>
    <property type="evidence" value="ECO:0007669"/>
    <property type="project" value="UniProtKB-SubCell"/>
</dbReference>
<dbReference type="GO" id="GO:0038023">
    <property type="term" value="F:signaling receptor activity"/>
    <property type="evidence" value="ECO:0007669"/>
    <property type="project" value="InterPro"/>
</dbReference>
<feature type="signal peptide" evidence="12">
    <location>
        <begin position="1"/>
        <end position="24"/>
    </location>
</feature>
<dbReference type="Pfam" id="PF00593">
    <property type="entry name" value="TonB_dep_Rec_b-barrel"/>
    <property type="match status" value="1"/>
</dbReference>
<gene>
    <name evidence="15" type="ORF">FBR43_01735</name>
</gene>
<dbReference type="Pfam" id="PF07715">
    <property type="entry name" value="Plug"/>
    <property type="match status" value="1"/>
</dbReference>
<keyword evidence="3 10" id="KW-0813">Transport</keyword>
<name>A0A4U1L813_9SPHN</name>
<evidence type="ECO:0000259" key="13">
    <source>
        <dbReference type="Pfam" id="PF00593"/>
    </source>
</evidence>
<dbReference type="InterPro" id="IPR039426">
    <property type="entry name" value="TonB-dep_rcpt-like"/>
</dbReference>
<keyword evidence="9 10" id="KW-0998">Cell outer membrane</keyword>
<dbReference type="PANTHER" id="PTHR32552:SF82">
    <property type="entry name" value="FCUA PROTEIN"/>
    <property type="match status" value="1"/>
</dbReference>
<evidence type="ECO:0000256" key="12">
    <source>
        <dbReference type="SAM" id="SignalP"/>
    </source>
</evidence>
<dbReference type="EMBL" id="SWKR01000001">
    <property type="protein sequence ID" value="TKD53087.1"/>
    <property type="molecule type" value="Genomic_DNA"/>
</dbReference>
<comment type="subcellular location">
    <subcellularLocation>
        <location evidence="1 10">Cell outer membrane</location>
        <topology evidence="1 10">Multi-pass membrane protein</topology>
    </subcellularLocation>
</comment>
<comment type="similarity">
    <text evidence="2 10 11">Belongs to the TonB-dependent receptor family.</text>
</comment>
<proteinExistence type="inferred from homology"/>
<protein>
    <submittedName>
        <fullName evidence="15">TonB-dependent siderophore receptor</fullName>
    </submittedName>
</protein>
<dbReference type="Proteomes" id="UP000309138">
    <property type="component" value="Unassembled WGS sequence"/>
</dbReference>
<feature type="domain" description="TonB-dependent receptor-like beta-barrel" evidence="13">
    <location>
        <begin position="236"/>
        <end position="674"/>
    </location>
</feature>
<evidence type="ECO:0000256" key="6">
    <source>
        <dbReference type="ARBA" id="ARBA00023077"/>
    </source>
</evidence>
<reference evidence="15 16" key="1">
    <citation type="submission" date="2019-04" db="EMBL/GenBank/DDBJ databases">
        <authorList>
            <person name="Yang Y."/>
            <person name="Wei D."/>
        </authorList>
    </citation>
    <scope>NUCLEOTIDE SEQUENCE [LARGE SCALE GENOMIC DNA]</scope>
    <source>
        <strain evidence="15 16">L-1-4w-11</strain>
    </source>
</reference>
<feature type="domain" description="TonB-dependent receptor plug" evidence="14">
    <location>
        <begin position="60"/>
        <end position="156"/>
    </location>
</feature>
<dbReference type="PROSITE" id="PS52016">
    <property type="entry name" value="TONB_DEPENDENT_REC_3"/>
    <property type="match status" value="1"/>
</dbReference>
<organism evidence="15 16">
    <name type="scientific">Sphingomonas baiyangensis</name>
    <dbReference type="NCBI Taxonomy" id="2572576"/>
    <lineage>
        <taxon>Bacteria</taxon>
        <taxon>Pseudomonadati</taxon>
        <taxon>Pseudomonadota</taxon>
        <taxon>Alphaproteobacteria</taxon>
        <taxon>Sphingomonadales</taxon>
        <taxon>Sphingomonadaceae</taxon>
        <taxon>Sphingomonas</taxon>
    </lineage>
</organism>
<sequence>MQNVIGRSLALLAATTALAPAALAQQATGDEEIVVTAQAENRTQVEQGGRVGVLGDKAAEDVPFAVKSYSETLILNQQSQTLGQVLENDPSVRTTYGFGNSAELFVVRGFPLFSDDIAIDGLYGLAPRQLVAPELYQDVQLLNGANAFLNGAAPGGSGIGGGVNLSLKRAGEQPLTRLTANFLGRSHLGGSFDVSRRLGDSGALGVRINGAGREGDIGVENEFRSAWVLGGGFDWRGQGVRVSLDLAWQRVTVDRGRPTVTVADTAIPRVPRAAANYAQAFTFTELRDIFGVLAAEVDLAPDWMLYGSIGARDGSEDGNYSTVTVTDSATGDGTAFGFRVPRTDNNEAAQVGIRGRALTGGISHELNLGASAIRQVNRNAFDFQASFATNLYDTPQVPEPASVFVGGNLADPGPRSRSRLESVYLSDTLGALDDRVLLTAGVRYQHLRLISYAYADGSVESDYDEDAWTPVIGLAVKPAAGLSLYANRIEGLAQGPTAPATVINPGEIFPPFRSVQYEIGAKWSAPGINASVALYQTEQPSGVTVPVAGGLEFVVDGEQRNRGIEVAIDAEPTPGLRLIGGFSINDATLQRTQDGLNDGNEAVGVPDYLVNALAEWDLAGGATLTARLVHTGPQQVNLANTLALDDWTRVDLGARYVIAAGDAPVTLRAGVDNVFNAAYWSSSFGGYLLQGAPRTLRLSASVDL</sequence>
<dbReference type="PANTHER" id="PTHR32552">
    <property type="entry name" value="FERRICHROME IRON RECEPTOR-RELATED"/>
    <property type="match status" value="1"/>
</dbReference>
<dbReference type="GO" id="GO:0015344">
    <property type="term" value="F:siderophore uptake transmembrane transporter activity"/>
    <property type="evidence" value="ECO:0007669"/>
    <property type="project" value="TreeGrafter"/>
</dbReference>
<evidence type="ECO:0000313" key="16">
    <source>
        <dbReference type="Proteomes" id="UP000309138"/>
    </source>
</evidence>
<dbReference type="AlphaFoldDB" id="A0A4U1L813"/>
<dbReference type="InterPro" id="IPR012910">
    <property type="entry name" value="Plug_dom"/>
</dbReference>
<evidence type="ECO:0000256" key="7">
    <source>
        <dbReference type="ARBA" id="ARBA00023136"/>
    </source>
</evidence>
<dbReference type="NCBIfam" id="TIGR01783">
    <property type="entry name" value="TonB-siderophor"/>
    <property type="match status" value="1"/>
</dbReference>